<dbReference type="OrthoDB" id="9807255at2"/>
<dbReference type="InterPro" id="IPR036388">
    <property type="entry name" value="WH-like_DNA-bd_sf"/>
</dbReference>
<feature type="domain" description="WYL" evidence="2">
    <location>
        <begin position="136"/>
        <end position="203"/>
    </location>
</feature>
<dbReference type="PANTHER" id="PTHR34580:SF3">
    <property type="entry name" value="PROTEIN PAFB"/>
    <property type="match status" value="1"/>
</dbReference>
<evidence type="ECO:0000313" key="3">
    <source>
        <dbReference type="EMBL" id="SES16052.1"/>
    </source>
</evidence>
<dbReference type="Pfam" id="PF08279">
    <property type="entry name" value="HTH_11"/>
    <property type="match status" value="1"/>
</dbReference>
<accession>A0A1H9V301</accession>
<dbReference type="EMBL" id="FOGU01000006">
    <property type="protein sequence ID" value="SES16052.1"/>
    <property type="molecule type" value="Genomic_DNA"/>
</dbReference>
<dbReference type="RefSeq" id="WP_092693884.1">
    <property type="nucleotide sequence ID" value="NZ_FOGU01000006.1"/>
</dbReference>
<organism evidence="3 4">
    <name type="scientific">Tranquillimonas rosea</name>
    <dbReference type="NCBI Taxonomy" id="641238"/>
    <lineage>
        <taxon>Bacteria</taxon>
        <taxon>Pseudomonadati</taxon>
        <taxon>Pseudomonadota</taxon>
        <taxon>Alphaproteobacteria</taxon>
        <taxon>Rhodobacterales</taxon>
        <taxon>Roseobacteraceae</taxon>
        <taxon>Tranquillimonas</taxon>
    </lineage>
</organism>
<gene>
    <name evidence="3" type="ORF">SAMN04490244_106211</name>
</gene>
<dbReference type="InterPro" id="IPR051534">
    <property type="entry name" value="CBASS_pafABC_assoc_protein"/>
</dbReference>
<dbReference type="InterPro" id="IPR036390">
    <property type="entry name" value="WH_DNA-bd_sf"/>
</dbReference>
<dbReference type="AlphaFoldDB" id="A0A1H9V301"/>
<sequence length="226" mass="25181">MSRPDRLYDLIALMRDGRLHRAHDLARRLNVSARTVYRDMETLMASGVPVRGDRGHGYRMTAPVTLPPLNLTLPELEALHMGLAAVGAGGDDELREAARALSAKIDAVLPEDRGTAPRAWGFAVYPFADAAHGFRHMPAIRAAIRARQKLSILLLGEEDTGSARVIRPLKLDYWGRVWTVTAWCEASQGFTELRIDQIETLKVLPQLFVDEDGKTLADFRTRAEQD</sequence>
<dbReference type="SUPFAM" id="SSF46785">
    <property type="entry name" value="Winged helix' DNA-binding domain"/>
    <property type="match status" value="1"/>
</dbReference>
<evidence type="ECO:0000259" key="2">
    <source>
        <dbReference type="Pfam" id="PF13280"/>
    </source>
</evidence>
<reference evidence="3 4" key="1">
    <citation type="submission" date="2016-10" db="EMBL/GenBank/DDBJ databases">
        <authorList>
            <person name="de Groot N.N."/>
        </authorList>
    </citation>
    <scope>NUCLEOTIDE SEQUENCE [LARGE SCALE GENOMIC DNA]</scope>
    <source>
        <strain evidence="3 4">DSM 23042</strain>
    </source>
</reference>
<proteinExistence type="predicted"/>
<dbReference type="STRING" id="641238.SAMN04490244_106211"/>
<dbReference type="InterPro" id="IPR026881">
    <property type="entry name" value="WYL_dom"/>
</dbReference>
<protein>
    <submittedName>
        <fullName evidence="3">WYL domain-containing protein</fullName>
    </submittedName>
</protein>
<evidence type="ECO:0000313" key="4">
    <source>
        <dbReference type="Proteomes" id="UP000198885"/>
    </source>
</evidence>
<dbReference type="Gene3D" id="1.10.10.10">
    <property type="entry name" value="Winged helix-like DNA-binding domain superfamily/Winged helix DNA-binding domain"/>
    <property type="match status" value="1"/>
</dbReference>
<evidence type="ECO:0000259" key="1">
    <source>
        <dbReference type="Pfam" id="PF08279"/>
    </source>
</evidence>
<dbReference type="PROSITE" id="PS52050">
    <property type="entry name" value="WYL"/>
    <property type="match status" value="1"/>
</dbReference>
<keyword evidence="4" id="KW-1185">Reference proteome</keyword>
<name>A0A1H9V301_9RHOB</name>
<dbReference type="Proteomes" id="UP000198885">
    <property type="component" value="Unassembled WGS sequence"/>
</dbReference>
<dbReference type="PANTHER" id="PTHR34580">
    <property type="match status" value="1"/>
</dbReference>
<dbReference type="InterPro" id="IPR013196">
    <property type="entry name" value="HTH_11"/>
</dbReference>
<feature type="domain" description="Helix-turn-helix type 11" evidence="1">
    <location>
        <begin position="8"/>
        <end position="59"/>
    </location>
</feature>
<dbReference type="Pfam" id="PF13280">
    <property type="entry name" value="WYL"/>
    <property type="match status" value="1"/>
</dbReference>